<dbReference type="InterPro" id="IPR051288">
    <property type="entry name" value="Serum_paraoxonase/arylesterase"/>
</dbReference>
<reference evidence="8" key="1">
    <citation type="submission" date="2023-07" db="EMBL/GenBank/DDBJ databases">
        <authorList>
            <consortium name="CYATHOMIX"/>
        </authorList>
    </citation>
    <scope>NUCLEOTIDE SEQUENCE</scope>
    <source>
        <strain evidence="8">N/A</strain>
    </source>
</reference>
<evidence type="ECO:0000256" key="3">
    <source>
        <dbReference type="ARBA" id="ARBA00023157"/>
    </source>
</evidence>
<feature type="disulfide bond" description="In form B" evidence="7">
    <location>
        <begin position="39"/>
        <end position="356"/>
    </location>
</feature>
<feature type="binding site" evidence="6">
    <location>
        <position position="50"/>
    </location>
    <ligand>
        <name>Ca(2+)</name>
        <dbReference type="ChEBI" id="CHEBI:29108"/>
        <label>1</label>
        <note>catalytic</note>
    </ligand>
</feature>
<evidence type="ECO:0008006" key="10">
    <source>
        <dbReference type="Google" id="ProtNLM"/>
    </source>
</evidence>
<accession>A0AA36GL73</accession>
<dbReference type="Proteomes" id="UP001176961">
    <property type="component" value="Unassembled WGS sequence"/>
</dbReference>
<keyword evidence="3 7" id="KW-1015">Disulfide bond</keyword>
<keyword evidence="6" id="KW-0106">Calcium</keyword>
<dbReference type="GO" id="GO:0046872">
    <property type="term" value="F:metal ion binding"/>
    <property type="evidence" value="ECO:0007669"/>
    <property type="project" value="UniProtKB-KW"/>
</dbReference>
<dbReference type="GO" id="GO:0004064">
    <property type="term" value="F:arylesterase activity"/>
    <property type="evidence" value="ECO:0007669"/>
    <property type="project" value="InterPro"/>
</dbReference>
<feature type="binding site" evidence="6">
    <location>
        <position position="267"/>
    </location>
    <ligand>
        <name>Ca(2+)</name>
        <dbReference type="ChEBI" id="CHEBI:29108"/>
        <label>1</label>
        <note>catalytic</note>
    </ligand>
</feature>
<dbReference type="Pfam" id="PF01731">
    <property type="entry name" value="Arylesterase"/>
    <property type="match status" value="1"/>
</dbReference>
<evidence type="ECO:0000256" key="1">
    <source>
        <dbReference type="ARBA" id="ARBA00008595"/>
    </source>
</evidence>
<feature type="binding site" evidence="6">
    <location>
        <position position="166"/>
    </location>
    <ligand>
        <name>Ca(2+)</name>
        <dbReference type="ChEBI" id="CHEBI:29108"/>
        <label>1</label>
        <note>catalytic</note>
    </ligand>
</feature>
<feature type="binding site" evidence="6">
    <location>
        <position position="221"/>
    </location>
    <ligand>
        <name>Ca(2+)</name>
        <dbReference type="ChEBI" id="CHEBI:29108"/>
        <label>1</label>
        <note>catalytic</note>
    </ligand>
</feature>
<evidence type="ECO:0000313" key="8">
    <source>
        <dbReference type="EMBL" id="CAJ0594102.1"/>
    </source>
</evidence>
<protein>
    <recommendedName>
        <fullName evidence="10">Arylesterase</fullName>
    </recommendedName>
</protein>
<dbReference type="PANTHER" id="PTHR11799:SF12">
    <property type="entry name" value="PARAOXONASE-RELATED"/>
    <property type="match status" value="1"/>
</dbReference>
<evidence type="ECO:0000256" key="4">
    <source>
        <dbReference type="ARBA" id="ARBA00023180"/>
    </source>
</evidence>
<comment type="similarity">
    <text evidence="1">Belongs to the paraoxonase family.</text>
</comment>
<dbReference type="AlphaFoldDB" id="A0AA36GL73"/>
<sequence>MIRYFVLIAFLGALAAYTFKILLMMDPNKRVYNHRPGPCRRVEGIAHGSEDIALLEDEGLAFITSGIYYMSPRAKNVRGQIFLYDFKQKGTYKAEPLEIQGEYNKDDFNPHGLSHILTARAVIRLFVINHTKDFKHSVWILDWNTRTRQLDLVKIVENEKFIRPNNIMAISEESFMISNDGTAQTAMTNLLEIMSLRPSGSIAFFNGKESGWLLPSAVSPNGIILDRERKHLYVSHFNDRLITVYRVDEHTLTLFHVVDVPLGTAADNLYVAPDGSLWTGAHPVLKEAFAVFGDCDNLKKRSPSQVLRIEFSEDYESWEITEPFADDGRLITGSSVAIPYNKQLLIGSVCRELVHCDILTEETFQWKN</sequence>
<comment type="caution">
    <text evidence="8">The sequence shown here is derived from an EMBL/GenBank/DDBJ whole genome shotgun (WGS) entry which is preliminary data.</text>
</comment>
<dbReference type="Gene3D" id="2.120.10.30">
    <property type="entry name" value="TolB, C-terminal domain"/>
    <property type="match status" value="1"/>
</dbReference>
<dbReference type="InterPro" id="IPR011042">
    <property type="entry name" value="6-blade_b-propeller_TolB-like"/>
</dbReference>
<feature type="binding site" evidence="6">
    <location>
        <position position="165"/>
    </location>
    <ligand>
        <name>Ca(2+)</name>
        <dbReference type="ChEBI" id="CHEBI:29108"/>
        <label>1</label>
        <note>catalytic</note>
    </ligand>
</feature>
<evidence type="ECO:0000256" key="6">
    <source>
        <dbReference type="PIRSR" id="PIRSR602640-2"/>
    </source>
</evidence>
<keyword evidence="4" id="KW-0325">Glycoprotein</keyword>
<feature type="binding site" evidence="6">
    <location>
        <position position="113"/>
    </location>
    <ligand>
        <name>Ca(2+)</name>
        <dbReference type="ChEBI" id="CHEBI:29108"/>
        <label>1</label>
        <note>catalytic</note>
    </ligand>
</feature>
<feature type="active site" description="Proton acceptor" evidence="5">
    <location>
        <position position="111"/>
    </location>
</feature>
<keyword evidence="6" id="KW-0479">Metal-binding</keyword>
<proteinExistence type="inferred from homology"/>
<comment type="cofactor">
    <cofactor evidence="6">
        <name>Ca(2+)</name>
        <dbReference type="ChEBI" id="CHEBI:29108"/>
    </cofactor>
    <text evidence="6">Binds 2 calcium ions per subunit.</text>
</comment>
<keyword evidence="2" id="KW-0378">Hydrolase</keyword>
<dbReference type="PANTHER" id="PTHR11799">
    <property type="entry name" value="PARAOXONASE"/>
    <property type="match status" value="1"/>
</dbReference>
<evidence type="ECO:0000256" key="7">
    <source>
        <dbReference type="PIRSR" id="PIRSR602640-3"/>
    </source>
</evidence>
<organism evidence="8 9">
    <name type="scientific">Cylicocyclus nassatus</name>
    <name type="common">Nematode worm</name>
    <dbReference type="NCBI Taxonomy" id="53992"/>
    <lineage>
        <taxon>Eukaryota</taxon>
        <taxon>Metazoa</taxon>
        <taxon>Ecdysozoa</taxon>
        <taxon>Nematoda</taxon>
        <taxon>Chromadorea</taxon>
        <taxon>Rhabditida</taxon>
        <taxon>Rhabditina</taxon>
        <taxon>Rhabditomorpha</taxon>
        <taxon>Strongyloidea</taxon>
        <taxon>Strongylidae</taxon>
        <taxon>Cylicocyclus</taxon>
    </lineage>
</organism>
<feature type="binding site" evidence="6">
    <location>
        <position position="51"/>
    </location>
    <ligand>
        <name>Ca(2+)</name>
        <dbReference type="ChEBI" id="CHEBI:29108"/>
        <label>1</label>
        <note>catalytic</note>
    </ligand>
</feature>
<evidence type="ECO:0000256" key="2">
    <source>
        <dbReference type="ARBA" id="ARBA00022801"/>
    </source>
</evidence>
<name>A0AA36GL73_CYLNA</name>
<dbReference type="EMBL" id="CATQJL010000112">
    <property type="protein sequence ID" value="CAJ0594102.1"/>
    <property type="molecule type" value="Genomic_DNA"/>
</dbReference>
<dbReference type="InterPro" id="IPR002640">
    <property type="entry name" value="Arylesterase"/>
</dbReference>
<keyword evidence="9" id="KW-1185">Reference proteome</keyword>
<evidence type="ECO:0000313" key="9">
    <source>
        <dbReference type="Proteomes" id="UP001176961"/>
    </source>
</evidence>
<feature type="binding site" evidence="6">
    <location>
        <position position="268"/>
    </location>
    <ligand>
        <name>Ca(2+)</name>
        <dbReference type="ChEBI" id="CHEBI:29108"/>
        <label>1</label>
        <note>catalytic</note>
    </ligand>
</feature>
<gene>
    <name evidence="8" type="ORF">CYNAS_LOCUS6085</name>
</gene>
<evidence type="ECO:0000256" key="5">
    <source>
        <dbReference type="PIRSR" id="PIRSR602640-1"/>
    </source>
</evidence>
<dbReference type="SUPFAM" id="SSF63829">
    <property type="entry name" value="Calcium-dependent phosphotriesterase"/>
    <property type="match status" value="1"/>
</dbReference>